<reference evidence="2 3" key="2">
    <citation type="submission" date="2019-05" db="EMBL/GenBank/DDBJ databases">
        <title>Glycomyces buryatensis sp. nov.</title>
        <authorList>
            <person name="Nikitina E."/>
        </authorList>
    </citation>
    <scope>NUCLEOTIDE SEQUENCE [LARGE SCALE GENOMIC DNA]</scope>
    <source>
        <strain evidence="2 3">18</strain>
    </source>
</reference>
<dbReference type="Proteomes" id="UP000308760">
    <property type="component" value="Unassembled WGS sequence"/>
</dbReference>
<evidence type="ECO:0000313" key="2">
    <source>
        <dbReference type="EMBL" id="THV38494.1"/>
    </source>
</evidence>
<name>A0A4S8QDB8_9ACTN</name>
<comment type="caution">
    <text evidence="2">The sequence shown here is derived from an EMBL/GenBank/DDBJ whole genome shotgun (WGS) entry which is preliminary data.</text>
</comment>
<feature type="transmembrane region" description="Helical" evidence="1">
    <location>
        <begin position="102"/>
        <end position="120"/>
    </location>
</feature>
<evidence type="ECO:0000313" key="3">
    <source>
        <dbReference type="Proteomes" id="UP000308760"/>
    </source>
</evidence>
<proteinExistence type="predicted"/>
<keyword evidence="1" id="KW-0812">Transmembrane</keyword>
<sequence length="193" mass="20909">MAMADETEVPRRLRFAAGVLLASCYLAIAVLPVHTIYVATALWNDINEPYIPPPGLIDYLVIGVPLLIEAVLFVLLIRSGLRLWGPLMAGGDLTRRDTRRQSWMCATGLVILLFNTGFVFNNSNLGDGASLWPRSHLAETIASGAFNWVGWLGLVSLIGIVLLFLAAAAIAAATAVKAVPRERVPHLRPVRAD</sequence>
<reference evidence="3" key="1">
    <citation type="submission" date="2019-04" db="EMBL/GenBank/DDBJ databases">
        <title>Nocardioides xinjiangensis sp. nov.</title>
        <authorList>
            <person name="Liu S."/>
        </authorList>
    </citation>
    <scope>NUCLEOTIDE SEQUENCE [LARGE SCALE GENOMIC DNA]</scope>
    <source>
        <strain evidence="3">18</strain>
    </source>
</reference>
<dbReference type="AlphaFoldDB" id="A0A4S8QDB8"/>
<accession>A0A4S8QDB8</accession>
<feature type="transmembrane region" description="Helical" evidence="1">
    <location>
        <begin position="148"/>
        <end position="173"/>
    </location>
</feature>
<protein>
    <submittedName>
        <fullName evidence="2">Uncharacterized protein</fullName>
    </submittedName>
</protein>
<dbReference type="RefSeq" id="WP_136536077.1">
    <property type="nucleotide sequence ID" value="NZ_STGY01000067.1"/>
</dbReference>
<dbReference type="EMBL" id="STGY01000067">
    <property type="protein sequence ID" value="THV38494.1"/>
    <property type="molecule type" value="Genomic_DNA"/>
</dbReference>
<feature type="transmembrane region" description="Helical" evidence="1">
    <location>
        <begin position="59"/>
        <end position="81"/>
    </location>
</feature>
<keyword evidence="1" id="KW-0472">Membrane</keyword>
<evidence type="ECO:0000256" key="1">
    <source>
        <dbReference type="SAM" id="Phobius"/>
    </source>
</evidence>
<gene>
    <name evidence="2" type="ORF">FAB82_18800</name>
</gene>
<keyword evidence="3" id="KW-1185">Reference proteome</keyword>
<keyword evidence="1" id="KW-1133">Transmembrane helix</keyword>
<feature type="transmembrane region" description="Helical" evidence="1">
    <location>
        <begin position="12"/>
        <end position="39"/>
    </location>
</feature>
<organism evidence="2 3">
    <name type="scientific">Glycomyces buryatensis</name>
    <dbReference type="NCBI Taxonomy" id="2570927"/>
    <lineage>
        <taxon>Bacteria</taxon>
        <taxon>Bacillati</taxon>
        <taxon>Actinomycetota</taxon>
        <taxon>Actinomycetes</taxon>
        <taxon>Glycomycetales</taxon>
        <taxon>Glycomycetaceae</taxon>
        <taxon>Glycomyces</taxon>
    </lineage>
</organism>